<evidence type="ECO:0000256" key="1">
    <source>
        <dbReference type="ARBA" id="ARBA00004496"/>
    </source>
</evidence>
<keyword evidence="6 13" id="KW-0808">Transferase</keyword>
<keyword evidence="7 13" id="KW-0819">tRNA processing</keyword>
<dbReference type="AlphaFoldDB" id="A0A7X9FT89"/>
<feature type="binding site" evidence="14">
    <location>
        <position position="179"/>
    </location>
    <ligand>
        <name>L-threonine</name>
        <dbReference type="ChEBI" id="CHEBI:57926"/>
    </ligand>
</feature>
<dbReference type="GO" id="GO:0005524">
    <property type="term" value="F:ATP binding"/>
    <property type="evidence" value="ECO:0007669"/>
    <property type="project" value="UniProtKB-UniRule"/>
</dbReference>
<dbReference type="GO" id="GO:0000049">
    <property type="term" value="F:tRNA binding"/>
    <property type="evidence" value="ECO:0007669"/>
    <property type="project" value="TreeGrafter"/>
</dbReference>
<evidence type="ECO:0000256" key="5">
    <source>
        <dbReference type="ARBA" id="ARBA00022490"/>
    </source>
</evidence>
<evidence type="ECO:0000256" key="12">
    <source>
        <dbReference type="ARBA" id="ARBA00048366"/>
    </source>
</evidence>
<dbReference type="EMBL" id="JAAZON010000452">
    <property type="protein sequence ID" value="NMC63491.1"/>
    <property type="molecule type" value="Genomic_DNA"/>
</dbReference>
<evidence type="ECO:0000256" key="2">
    <source>
        <dbReference type="ARBA" id="ARBA00007663"/>
    </source>
</evidence>
<dbReference type="InterPro" id="IPR017945">
    <property type="entry name" value="DHBP_synth_RibB-like_a/b_dom"/>
</dbReference>
<feature type="binding site" evidence="14">
    <location>
        <position position="141"/>
    </location>
    <ligand>
        <name>ATP</name>
        <dbReference type="ChEBI" id="CHEBI:30616"/>
    </ligand>
</feature>
<dbReference type="EC" id="2.7.7.87" evidence="3 13"/>
<evidence type="ECO:0000256" key="11">
    <source>
        <dbReference type="ARBA" id="ARBA00029774"/>
    </source>
</evidence>
<evidence type="ECO:0000256" key="7">
    <source>
        <dbReference type="ARBA" id="ARBA00022694"/>
    </source>
</evidence>
<evidence type="ECO:0000256" key="4">
    <source>
        <dbReference type="ARBA" id="ARBA00015492"/>
    </source>
</evidence>
<evidence type="ECO:0000313" key="17">
    <source>
        <dbReference type="Proteomes" id="UP000524246"/>
    </source>
</evidence>
<dbReference type="InterPro" id="IPR006070">
    <property type="entry name" value="Sua5-like_dom"/>
</dbReference>
<evidence type="ECO:0000313" key="16">
    <source>
        <dbReference type="EMBL" id="NMC63491.1"/>
    </source>
</evidence>
<evidence type="ECO:0000259" key="15">
    <source>
        <dbReference type="PROSITE" id="PS51163"/>
    </source>
</evidence>
<feature type="binding site" evidence="14">
    <location>
        <position position="61"/>
    </location>
    <ligand>
        <name>L-threonine</name>
        <dbReference type="ChEBI" id="CHEBI:57926"/>
    </ligand>
</feature>
<dbReference type="GO" id="GO:0061710">
    <property type="term" value="F:L-threonylcarbamoyladenylate synthase"/>
    <property type="evidence" value="ECO:0007669"/>
    <property type="project" value="UniProtKB-EC"/>
</dbReference>
<dbReference type="PROSITE" id="PS51163">
    <property type="entry name" value="YRDC"/>
    <property type="match status" value="1"/>
</dbReference>
<dbReference type="SUPFAM" id="SSF55821">
    <property type="entry name" value="YrdC/RibB"/>
    <property type="match status" value="1"/>
</dbReference>
<dbReference type="InterPro" id="IPR050156">
    <property type="entry name" value="TC-AMP_synthase_SUA5"/>
</dbReference>
<dbReference type="Gene3D" id="3.90.870.10">
    <property type="entry name" value="DHBP synthase"/>
    <property type="match status" value="1"/>
</dbReference>
<evidence type="ECO:0000256" key="10">
    <source>
        <dbReference type="ARBA" id="ARBA00022840"/>
    </source>
</evidence>
<dbReference type="Pfam" id="PF01300">
    <property type="entry name" value="Sua5_yciO_yrdC"/>
    <property type="match status" value="1"/>
</dbReference>
<comment type="function">
    <text evidence="13">Required for the formation of a threonylcarbamoyl group on adenosine at position 37 (t(6)A37) in tRNAs that read codons beginning with adenine.</text>
</comment>
<reference evidence="16 17" key="1">
    <citation type="journal article" date="2020" name="Biotechnol. Biofuels">
        <title>New insights from the biogas microbiome by comprehensive genome-resolved metagenomics of nearly 1600 species originating from multiple anaerobic digesters.</title>
        <authorList>
            <person name="Campanaro S."/>
            <person name="Treu L."/>
            <person name="Rodriguez-R L.M."/>
            <person name="Kovalovszki A."/>
            <person name="Ziels R.M."/>
            <person name="Maus I."/>
            <person name="Zhu X."/>
            <person name="Kougias P.G."/>
            <person name="Basile A."/>
            <person name="Luo G."/>
            <person name="Schluter A."/>
            <person name="Konstantinidis K.T."/>
            <person name="Angelidaki I."/>
        </authorList>
    </citation>
    <scope>NUCLEOTIDE SEQUENCE [LARGE SCALE GENOMIC DNA]</scope>
    <source>
        <strain evidence="16">AS27yjCOA_65</strain>
    </source>
</reference>
<dbReference type="GO" id="GO:0005737">
    <property type="term" value="C:cytoplasm"/>
    <property type="evidence" value="ECO:0007669"/>
    <property type="project" value="UniProtKB-SubCell"/>
</dbReference>
<keyword evidence="10 13" id="KW-0067">ATP-binding</keyword>
<feature type="binding site" evidence="14">
    <location>
        <position position="52"/>
    </location>
    <ligand>
        <name>ATP</name>
        <dbReference type="ChEBI" id="CHEBI:30616"/>
    </ligand>
</feature>
<protein>
    <recommendedName>
        <fullName evidence="4 13">Threonylcarbamoyl-AMP synthase</fullName>
        <shortName evidence="13">TC-AMP synthase</shortName>
        <ecNumber evidence="3 13">2.7.7.87</ecNumber>
    </recommendedName>
    <alternativeName>
        <fullName evidence="11 13">L-threonylcarbamoyladenylate synthase</fullName>
    </alternativeName>
</protein>
<dbReference type="PIRSF" id="PIRSF004930">
    <property type="entry name" value="Tln_factor_SUA5"/>
    <property type="match status" value="1"/>
</dbReference>
<organism evidence="16 17">
    <name type="scientific">SAR324 cluster bacterium</name>
    <dbReference type="NCBI Taxonomy" id="2024889"/>
    <lineage>
        <taxon>Bacteria</taxon>
        <taxon>Deltaproteobacteria</taxon>
        <taxon>SAR324 cluster</taxon>
    </lineage>
</organism>
<dbReference type="GO" id="GO:0008033">
    <property type="term" value="P:tRNA processing"/>
    <property type="evidence" value="ECO:0007669"/>
    <property type="project" value="UniProtKB-KW"/>
</dbReference>
<name>A0A7X9FT89_9DELT</name>
<dbReference type="GO" id="GO:0006450">
    <property type="term" value="P:regulation of translational fidelity"/>
    <property type="evidence" value="ECO:0007669"/>
    <property type="project" value="TreeGrafter"/>
</dbReference>
<dbReference type="InterPro" id="IPR005145">
    <property type="entry name" value="Sua5_C"/>
</dbReference>
<dbReference type="NCBIfam" id="TIGR00057">
    <property type="entry name" value="L-threonylcarbamoyladenylate synthase"/>
    <property type="match status" value="1"/>
</dbReference>
<dbReference type="PANTHER" id="PTHR17490">
    <property type="entry name" value="SUA5"/>
    <property type="match status" value="1"/>
</dbReference>
<evidence type="ECO:0000256" key="6">
    <source>
        <dbReference type="ARBA" id="ARBA00022679"/>
    </source>
</evidence>
<feature type="binding site" evidence="14">
    <location>
        <position position="119"/>
    </location>
    <ligand>
        <name>L-threonine</name>
        <dbReference type="ChEBI" id="CHEBI:57926"/>
    </ligand>
</feature>
<evidence type="ECO:0000256" key="13">
    <source>
        <dbReference type="PIRNR" id="PIRNR004930"/>
    </source>
</evidence>
<proteinExistence type="inferred from homology"/>
<evidence type="ECO:0000256" key="14">
    <source>
        <dbReference type="PIRSR" id="PIRSR004930-1"/>
    </source>
</evidence>
<keyword evidence="5 13" id="KW-0963">Cytoplasm</keyword>
<comment type="subcellular location">
    <subcellularLocation>
        <location evidence="1 13">Cytoplasm</location>
    </subcellularLocation>
</comment>
<feature type="binding site" evidence="14">
    <location>
        <position position="139"/>
    </location>
    <ligand>
        <name>L-threonine</name>
        <dbReference type="ChEBI" id="CHEBI:57926"/>
    </ligand>
</feature>
<feature type="domain" description="YrdC-like" evidence="15">
    <location>
        <begin position="7"/>
        <end position="197"/>
    </location>
</feature>
<keyword evidence="9 13" id="KW-0547">Nucleotide-binding</keyword>
<evidence type="ECO:0000256" key="8">
    <source>
        <dbReference type="ARBA" id="ARBA00022695"/>
    </source>
</evidence>
<dbReference type="InterPro" id="IPR010923">
    <property type="entry name" value="T(6)A37_SUA5"/>
</dbReference>
<dbReference type="PANTHER" id="PTHR17490:SF16">
    <property type="entry name" value="THREONYLCARBAMOYL-AMP SYNTHASE"/>
    <property type="match status" value="1"/>
</dbReference>
<sequence length="335" mass="36295">MIYTPSAEHIELAAKRLKEGKLIVFPTETVYGLGANAFDADAVKKIFDVKGRPAHNPLIVHLAEASDISLIAWVPDEVETETPFKELFSLWPGPLTLVLPVKSAVPKVVTGGKDSVAVRVPRNPIALALLKASEVPIAAPSANISSRISATTAVHVEETIGQQVDMILDGGPCDVGVESTILSLLEWPPRILMPGGVSVERLNKLLGVDCRLPDKASLHNGAEDPLAPGMLKEHYAPNTKLRFRARYTPKKEEKRIGLINFGPSFGPPNDNISYQSKIVLSEIDSLQQVATRLYSALYEMDKLGLDLILIDSCEEKGIGLAIMDRLKRAVAASTN</sequence>
<comment type="similarity">
    <text evidence="2 13">Belongs to the SUA5 family.</text>
</comment>
<dbReference type="Proteomes" id="UP000524246">
    <property type="component" value="Unassembled WGS sequence"/>
</dbReference>
<accession>A0A7X9FT89</accession>
<keyword evidence="8 13" id="KW-0548">Nucleotidyltransferase</keyword>
<dbReference type="GO" id="GO:0003725">
    <property type="term" value="F:double-stranded RNA binding"/>
    <property type="evidence" value="ECO:0007669"/>
    <property type="project" value="UniProtKB-UniRule"/>
</dbReference>
<comment type="caution">
    <text evidence="16">The sequence shown here is derived from an EMBL/GenBank/DDBJ whole genome shotgun (WGS) entry which is preliminary data.</text>
</comment>
<feature type="binding site" evidence="14">
    <location>
        <position position="29"/>
    </location>
    <ligand>
        <name>L-threonine</name>
        <dbReference type="ChEBI" id="CHEBI:57926"/>
    </ligand>
</feature>
<evidence type="ECO:0000256" key="9">
    <source>
        <dbReference type="ARBA" id="ARBA00022741"/>
    </source>
</evidence>
<feature type="binding site" evidence="14">
    <location>
        <position position="235"/>
    </location>
    <ligand>
        <name>ATP</name>
        <dbReference type="ChEBI" id="CHEBI:30616"/>
    </ligand>
</feature>
<feature type="binding site" evidence="14">
    <location>
        <position position="56"/>
    </location>
    <ligand>
        <name>ATP</name>
        <dbReference type="ChEBI" id="CHEBI:30616"/>
    </ligand>
</feature>
<gene>
    <name evidence="16" type="ORF">GYA55_10040</name>
</gene>
<dbReference type="FunFam" id="3.90.870.10:FF:000009">
    <property type="entry name" value="Threonylcarbamoyl-AMP synthase, putative"/>
    <property type="match status" value="1"/>
</dbReference>
<feature type="binding site" evidence="14">
    <location>
        <position position="149"/>
    </location>
    <ligand>
        <name>ATP</name>
        <dbReference type="ChEBI" id="CHEBI:30616"/>
    </ligand>
</feature>
<comment type="catalytic activity">
    <reaction evidence="12 13">
        <text>L-threonine + hydrogencarbonate + ATP = L-threonylcarbamoyladenylate + diphosphate + H2O</text>
        <dbReference type="Rhea" id="RHEA:36407"/>
        <dbReference type="ChEBI" id="CHEBI:15377"/>
        <dbReference type="ChEBI" id="CHEBI:17544"/>
        <dbReference type="ChEBI" id="CHEBI:30616"/>
        <dbReference type="ChEBI" id="CHEBI:33019"/>
        <dbReference type="ChEBI" id="CHEBI:57926"/>
        <dbReference type="ChEBI" id="CHEBI:73682"/>
        <dbReference type="EC" id="2.7.7.87"/>
    </reaction>
</comment>
<dbReference type="InterPro" id="IPR038385">
    <property type="entry name" value="Sua5/YwlC_C"/>
</dbReference>
<evidence type="ECO:0000256" key="3">
    <source>
        <dbReference type="ARBA" id="ARBA00012584"/>
    </source>
</evidence>
<dbReference type="Gene3D" id="3.40.50.11030">
    <property type="entry name" value="Threonylcarbamoyl-AMP synthase, C-terminal domain"/>
    <property type="match status" value="1"/>
</dbReference>
<dbReference type="Pfam" id="PF03481">
    <property type="entry name" value="Sua5_C"/>
    <property type="match status" value="1"/>
</dbReference>